<gene>
    <name evidence="2" type="ORF">SAMN05443429_1185</name>
</gene>
<feature type="chain" id="PRO_5012816326" evidence="1">
    <location>
        <begin position="27"/>
        <end position="106"/>
    </location>
</feature>
<reference evidence="2 3" key="1">
    <citation type="submission" date="2016-11" db="EMBL/GenBank/DDBJ databases">
        <authorList>
            <person name="Jaros S."/>
            <person name="Januszkiewicz K."/>
            <person name="Wedrychowicz H."/>
        </authorList>
    </citation>
    <scope>NUCLEOTIDE SEQUENCE [LARGE SCALE GENOMIC DNA]</scope>
    <source>
        <strain evidence="2 3">DSM 25479</strain>
    </source>
</reference>
<proteinExistence type="predicted"/>
<sequence length="106" mass="11854">MFRLLTINEKCIFCTSFMLVGTFAFANTNEVETVNENVTVVNVTTIDYQTFVNKVKSGDIVVSQVLERDEFSFTFYDSCGGVWEVSGCCISTAELISFLWAWDGGC</sequence>
<dbReference type="OrthoDB" id="1454728at2"/>
<keyword evidence="1" id="KW-0732">Signal</keyword>
<dbReference type="RefSeq" id="WP_143154116.1">
    <property type="nucleotide sequence ID" value="NZ_FQYI01000018.1"/>
</dbReference>
<accession>A0A1M6HTE5</accession>
<keyword evidence="3" id="KW-1185">Reference proteome</keyword>
<evidence type="ECO:0000313" key="2">
    <source>
        <dbReference type="EMBL" id="SHJ25427.1"/>
    </source>
</evidence>
<dbReference type="STRING" id="1118202.SAMN05443429_1185"/>
<feature type="signal peptide" evidence="1">
    <location>
        <begin position="1"/>
        <end position="26"/>
    </location>
</feature>
<evidence type="ECO:0000313" key="3">
    <source>
        <dbReference type="Proteomes" id="UP000184335"/>
    </source>
</evidence>
<evidence type="ECO:0000256" key="1">
    <source>
        <dbReference type="SAM" id="SignalP"/>
    </source>
</evidence>
<dbReference type="AlphaFoldDB" id="A0A1M6HTE5"/>
<protein>
    <submittedName>
        <fullName evidence="2">Uncharacterized protein</fullName>
    </submittedName>
</protein>
<dbReference type="EMBL" id="FQYI01000018">
    <property type="protein sequence ID" value="SHJ25427.1"/>
    <property type="molecule type" value="Genomic_DNA"/>
</dbReference>
<dbReference type="Proteomes" id="UP000184335">
    <property type="component" value="Unassembled WGS sequence"/>
</dbReference>
<name>A0A1M6HTE5_9FLAO</name>
<organism evidence="2 3">
    <name type="scientific">Cruoricaptor ignavus</name>
    <dbReference type="NCBI Taxonomy" id="1118202"/>
    <lineage>
        <taxon>Bacteria</taxon>
        <taxon>Pseudomonadati</taxon>
        <taxon>Bacteroidota</taxon>
        <taxon>Flavobacteriia</taxon>
        <taxon>Flavobacteriales</taxon>
        <taxon>Weeksellaceae</taxon>
        <taxon>Cruoricaptor</taxon>
    </lineage>
</organism>